<evidence type="ECO:0000313" key="12">
    <source>
        <dbReference type="EMBL" id="RHC90044.1"/>
    </source>
</evidence>
<evidence type="ECO:0000259" key="7">
    <source>
        <dbReference type="Pfam" id="PF14322"/>
    </source>
</evidence>
<evidence type="ECO:0000313" key="13">
    <source>
        <dbReference type="EMBL" id="RHH74863.1"/>
    </source>
</evidence>
<dbReference type="RefSeq" id="WP_005646417.1">
    <property type="nucleotide sequence ID" value="NZ_JAQEXX010000011.1"/>
</dbReference>
<evidence type="ECO:0000259" key="6">
    <source>
        <dbReference type="Pfam" id="PF07980"/>
    </source>
</evidence>
<dbReference type="GO" id="GO:0009279">
    <property type="term" value="C:cell outer membrane"/>
    <property type="evidence" value="ECO:0007669"/>
    <property type="project" value="UniProtKB-SubCell"/>
</dbReference>
<dbReference type="Proteomes" id="UP000437446">
    <property type="component" value="Unassembled WGS sequence"/>
</dbReference>
<dbReference type="Pfam" id="PF14322">
    <property type="entry name" value="SusD-like_3"/>
    <property type="match status" value="1"/>
</dbReference>
<comment type="caution">
    <text evidence="9">The sequence shown here is derived from an EMBL/GenBank/DDBJ whole genome shotgun (WGS) entry which is preliminary data.</text>
</comment>
<evidence type="ECO:0000313" key="11">
    <source>
        <dbReference type="EMBL" id="RGZ45167.1"/>
    </source>
</evidence>
<reference evidence="14 15" key="1">
    <citation type="submission" date="2018-08" db="EMBL/GenBank/DDBJ databases">
        <title>A genome reference for cultivated species of the human gut microbiota.</title>
        <authorList>
            <person name="Zou Y."/>
            <person name="Xue W."/>
            <person name="Luo G."/>
        </authorList>
    </citation>
    <scope>NUCLEOTIDE SEQUENCE [LARGE SCALE GENOMIC DNA]</scope>
    <source>
        <strain evidence="13 15">AM16-50</strain>
        <strain evidence="12 17">AM34-17</strain>
        <strain evidence="11 16">AM50-15</strain>
        <strain evidence="10 14">OM05-11AA</strain>
    </source>
</reference>
<dbReference type="EMBL" id="QSUP01000027">
    <property type="protein sequence ID" value="RGN47495.1"/>
    <property type="molecule type" value="Genomic_DNA"/>
</dbReference>
<accession>A0A3R6H1G8</accession>
<dbReference type="InterPro" id="IPR012944">
    <property type="entry name" value="SusD_RagB_dom"/>
</dbReference>
<evidence type="ECO:0000313" key="16">
    <source>
        <dbReference type="Proteomes" id="UP000285173"/>
    </source>
</evidence>
<evidence type="ECO:0000256" key="3">
    <source>
        <dbReference type="ARBA" id="ARBA00022729"/>
    </source>
</evidence>
<evidence type="ECO:0000313" key="19">
    <source>
        <dbReference type="Proteomes" id="UP000448908"/>
    </source>
</evidence>
<keyword evidence="4" id="KW-0472">Membrane</keyword>
<evidence type="ECO:0000313" key="9">
    <source>
        <dbReference type="EMBL" id="MTU68662.1"/>
    </source>
</evidence>
<dbReference type="EMBL" id="QSEF01000023">
    <property type="protein sequence ID" value="RGZ45167.1"/>
    <property type="molecule type" value="Genomic_DNA"/>
</dbReference>
<dbReference type="AlphaFoldDB" id="A0A3R6H1G8"/>
<evidence type="ECO:0000313" key="17">
    <source>
        <dbReference type="Proteomes" id="UP000286260"/>
    </source>
</evidence>
<feature type="domain" description="RagB/SusD" evidence="6">
    <location>
        <begin position="304"/>
        <end position="575"/>
    </location>
</feature>
<comment type="subcellular location">
    <subcellularLocation>
        <location evidence="1">Cell outer membrane</location>
    </subcellularLocation>
</comment>
<dbReference type="Proteomes" id="UP000285173">
    <property type="component" value="Unassembled WGS sequence"/>
</dbReference>
<keyword evidence="5" id="KW-0998">Cell outer membrane</keyword>
<dbReference type="Proteomes" id="UP000283732">
    <property type="component" value="Unassembled WGS sequence"/>
</dbReference>
<evidence type="ECO:0000313" key="15">
    <source>
        <dbReference type="Proteomes" id="UP000283732"/>
    </source>
</evidence>
<dbReference type="Gene3D" id="1.25.40.390">
    <property type="match status" value="1"/>
</dbReference>
<evidence type="ECO:0000256" key="4">
    <source>
        <dbReference type="ARBA" id="ARBA00023136"/>
    </source>
</evidence>
<dbReference type="EMBL" id="WNDA01000007">
    <property type="protein sequence ID" value="MTU68662.1"/>
    <property type="molecule type" value="Genomic_DNA"/>
</dbReference>
<evidence type="ECO:0000313" key="8">
    <source>
        <dbReference type="EMBL" id="MTU30307.1"/>
    </source>
</evidence>
<evidence type="ECO:0000256" key="5">
    <source>
        <dbReference type="ARBA" id="ARBA00023237"/>
    </source>
</evidence>
<dbReference type="EMBL" id="WNCR01000007">
    <property type="protein sequence ID" value="MTU30307.1"/>
    <property type="molecule type" value="Genomic_DNA"/>
</dbReference>
<dbReference type="Proteomes" id="UP000261088">
    <property type="component" value="Unassembled WGS sequence"/>
</dbReference>
<dbReference type="SUPFAM" id="SSF48452">
    <property type="entry name" value="TPR-like"/>
    <property type="match status" value="1"/>
</dbReference>
<evidence type="ECO:0000313" key="18">
    <source>
        <dbReference type="Proteomes" id="UP000437446"/>
    </source>
</evidence>
<evidence type="ECO:0000313" key="14">
    <source>
        <dbReference type="Proteomes" id="UP000261088"/>
    </source>
</evidence>
<evidence type="ECO:0000313" key="10">
    <source>
        <dbReference type="EMBL" id="RGN47495.1"/>
    </source>
</evidence>
<proteinExistence type="inferred from homology"/>
<name>A0A3R6H1G8_9BACT</name>
<reference evidence="18 19" key="2">
    <citation type="journal article" date="2019" name="Nat. Med.">
        <title>A library of human gut bacterial isolates paired with longitudinal multiomics data enables mechanistic microbiome research.</title>
        <authorList>
            <person name="Poyet M."/>
            <person name="Groussin M."/>
            <person name="Gibbons S.M."/>
            <person name="Avila-Pacheco J."/>
            <person name="Jiang X."/>
            <person name="Kearney S.M."/>
            <person name="Perrotta A.R."/>
            <person name="Berdy B."/>
            <person name="Zhao S."/>
            <person name="Lieberman T.D."/>
            <person name="Swanson P.K."/>
            <person name="Smith M."/>
            <person name="Roesemann S."/>
            <person name="Alexander J.E."/>
            <person name="Rich S.A."/>
            <person name="Livny J."/>
            <person name="Vlamakis H."/>
            <person name="Clish C."/>
            <person name="Bullock K."/>
            <person name="Deik A."/>
            <person name="Scott J."/>
            <person name="Pierce K.A."/>
            <person name="Xavier R.J."/>
            <person name="Alm E.J."/>
        </authorList>
    </citation>
    <scope>NUCLEOTIDE SEQUENCE [LARGE SCALE GENOMIC DNA]</scope>
    <source>
        <strain evidence="9 19">BIOML-A16</strain>
        <strain evidence="8 18">BIOML-A25</strain>
    </source>
</reference>
<feature type="domain" description="SusD-like N-terminal" evidence="7">
    <location>
        <begin position="98"/>
        <end position="221"/>
    </location>
</feature>
<protein>
    <submittedName>
        <fullName evidence="9">RagB/SusD family nutrient uptake outer membrane protein</fullName>
    </submittedName>
</protein>
<dbReference type="PROSITE" id="PS51257">
    <property type="entry name" value="PROKAR_LIPOPROTEIN"/>
    <property type="match status" value="1"/>
</dbReference>
<evidence type="ECO:0000256" key="2">
    <source>
        <dbReference type="ARBA" id="ARBA00006275"/>
    </source>
</evidence>
<evidence type="ECO:0000256" key="1">
    <source>
        <dbReference type="ARBA" id="ARBA00004442"/>
    </source>
</evidence>
<dbReference type="InterPro" id="IPR033985">
    <property type="entry name" value="SusD-like_N"/>
</dbReference>
<dbReference type="Pfam" id="PF07980">
    <property type="entry name" value="SusD_RagB"/>
    <property type="match status" value="1"/>
</dbReference>
<dbReference type="InterPro" id="IPR011990">
    <property type="entry name" value="TPR-like_helical_dom_sf"/>
</dbReference>
<dbReference type="EMBL" id="QSII01000001">
    <property type="protein sequence ID" value="RHC90044.1"/>
    <property type="molecule type" value="Genomic_DNA"/>
</dbReference>
<gene>
    <name evidence="13" type="ORF">DW191_17035</name>
    <name evidence="12" type="ORF">DW828_00425</name>
    <name evidence="11" type="ORF">DW986_15325</name>
    <name evidence="10" type="ORF">DXB61_16030</name>
    <name evidence="8" type="ORF">GMD66_14025</name>
    <name evidence="9" type="ORF">GMD92_06150</name>
</gene>
<sequence length="592" mass="67819">MKNWIKYIICASLFTTVSCGDNFLEIKPLSIFTPESIYTDKAGFDGILVNLRKNLRPDFYGEGGGLASELIASDIAISANKAANAIHNFDTQVLPTGTGTTYDFHEIWTRGYNQIRNANVILSRIDNGKFDTEEIKNAIIAEAYFHRAYWYYRLVHLYGDVPFLNIEHTAPKIDFYTHSRKTILAKIEEDLAWAVQWLPKTVVPGAVSKAAGNHLLTKIYLSNGKFTEAVDASSAVINDGIHFLMTDRFGVDASDPQFNTIWDLHQKDNKSSSSNKEGILVVQERYGFPEAEISGGTQAMRRYVPSWWNSSYMKDPDGKRGTIDTQGNEFVIKIGRGVGYVRPCSYYNYEIWNNCNKDLRHDNQVNWFSVDKFIYNNPSSKYFGQPVQIQYTNPKDTIHCWYPFPYYKVYVADEERPDQPYGGHSDWYLFRLAETYLLRAEAYYWLNQTDKAAADINSVRVRAKADPIVASQVSIEYILDERARELFAEEFRKTELTRIAFIMAEKGLNGYSLENFSEKNFWYDRTVAKNEFYKAGDILWGTNVFKISPFHVLWPIPANAIDSNQGGTINQNKGYIGYEKNIPPLTVIDDQQ</sequence>
<dbReference type="EMBL" id="QRKC01000010">
    <property type="protein sequence ID" value="RHH74863.1"/>
    <property type="molecule type" value="Genomic_DNA"/>
</dbReference>
<keyword evidence="3" id="KW-0732">Signal</keyword>
<dbReference type="Proteomes" id="UP000448908">
    <property type="component" value="Unassembled WGS sequence"/>
</dbReference>
<organism evidence="9 19">
    <name type="scientific">Parabacteroides merdae</name>
    <dbReference type="NCBI Taxonomy" id="46503"/>
    <lineage>
        <taxon>Bacteria</taxon>
        <taxon>Pseudomonadati</taxon>
        <taxon>Bacteroidota</taxon>
        <taxon>Bacteroidia</taxon>
        <taxon>Bacteroidales</taxon>
        <taxon>Tannerellaceae</taxon>
        <taxon>Parabacteroides</taxon>
    </lineage>
</organism>
<dbReference type="Proteomes" id="UP000286260">
    <property type="component" value="Unassembled WGS sequence"/>
</dbReference>
<comment type="similarity">
    <text evidence="2">Belongs to the SusD family.</text>
</comment>